<dbReference type="InterPro" id="IPR004089">
    <property type="entry name" value="MCPsignal_dom"/>
</dbReference>
<evidence type="ECO:0000256" key="1">
    <source>
        <dbReference type="ARBA" id="ARBA00004651"/>
    </source>
</evidence>
<evidence type="ECO:0000259" key="11">
    <source>
        <dbReference type="PROSITE" id="PS50111"/>
    </source>
</evidence>
<feature type="domain" description="HAMP" evidence="12">
    <location>
        <begin position="286"/>
        <end position="340"/>
    </location>
</feature>
<keyword evidence="5 9" id="KW-1133">Transmembrane helix</keyword>
<evidence type="ECO:0000256" key="10">
    <source>
        <dbReference type="SAM" id="SignalP"/>
    </source>
</evidence>
<evidence type="ECO:0000313" key="14">
    <source>
        <dbReference type="Proteomes" id="UP000626210"/>
    </source>
</evidence>
<dbReference type="InterPro" id="IPR033479">
    <property type="entry name" value="dCache_1"/>
</dbReference>
<dbReference type="Pfam" id="PF00672">
    <property type="entry name" value="HAMP"/>
    <property type="match status" value="1"/>
</dbReference>
<dbReference type="Pfam" id="PF02743">
    <property type="entry name" value="dCache_1"/>
    <property type="match status" value="1"/>
</dbReference>
<evidence type="ECO:0000259" key="12">
    <source>
        <dbReference type="PROSITE" id="PS50885"/>
    </source>
</evidence>
<evidence type="ECO:0000256" key="9">
    <source>
        <dbReference type="SAM" id="Phobius"/>
    </source>
</evidence>
<dbReference type="Gene3D" id="3.30.450.20">
    <property type="entry name" value="PAS domain"/>
    <property type="match status" value="2"/>
</dbReference>
<dbReference type="CDD" id="cd11386">
    <property type="entry name" value="MCP_signal"/>
    <property type="match status" value="1"/>
</dbReference>
<comment type="caution">
    <text evidence="13">The sequence shown here is derived from an EMBL/GenBank/DDBJ whole genome shotgun (WGS) entry which is preliminary data.</text>
</comment>
<feature type="transmembrane region" description="Helical" evidence="9">
    <location>
        <begin position="262"/>
        <end position="289"/>
    </location>
</feature>
<feature type="chain" id="PRO_5047478931" evidence="10">
    <location>
        <begin position="17"/>
        <end position="590"/>
    </location>
</feature>
<sequence>MLYTGALVLLGLGVQAAANISIARSNALQTLASSARAIARAHADSIAQWVDNRLQVMRAMAPLPTTTDPMLGLRQAAVAARLDIAYLAFPDKRALFSREEPLPAGYDPTVRPWYLQALASDAPIITQPYLDLGTNKAVLTVAMAVRAGGQVSGVVAGDVFMDSVIDNVASIRPMPNTRGFVLDAQGRLVVHEDLKLIGKPATDIAPQLTAERVARLLAAGDLEALDIAGQPRLVQLAHVPGTPWILAVALDRSEALAAMVRMVWMSSISSVAIAIVAVLVIGAVLAASLRPLGALQQAMVDVSSGEGDLTRRLPARGARELAGIAAGFNGFVEKLQHMLREIRASADHISTASSEIAAGNQDLSHRTEQTAGKLQASASSIDTLTAAVRQSADAAQHANQLAGGAATVAQRGGSVVGELVATMDQIQHSSGRIADIIGVIDGIAFQTNILALNAAVEAARAGEQGRGFAVVASEVRSLAQRSSQAAREIKELIGSSVERVGAGSQLVHTTGTTMQDIVASVQRVSDIVGEISTAARSQSQEIAEVNTTVTQLDQMTQQNAALVEQSTAAAQSLHDQAERLRHAVAAFRLD</sequence>
<dbReference type="CDD" id="cd18774">
    <property type="entry name" value="PDC2_HK_sensor"/>
    <property type="match status" value="1"/>
</dbReference>
<keyword evidence="14" id="KW-1185">Reference proteome</keyword>
<dbReference type="CDD" id="cd06225">
    <property type="entry name" value="HAMP"/>
    <property type="match status" value="1"/>
</dbReference>
<dbReference type="PROSITE" id="PS50111">
    <property type="entry name" value="CHEMOTAXIS_TRANSDUC_2"/>
    <property type="match status" value="1"/>
</dbReference>
<keyword evidence="3" id="KW-0488">Methylation</keyword>
<feature type="domain" description="Methyl-accepting transducer" evidence="11">
    <location>
        <begin position="345"/>
        <end position="574"/>
    </location>
</feature>
<reference evidence="14" key="1">
    <citation type="journal article" date="2019" name="Int. J. Syst. Evol. Microbiol.">
        <title>The Global Catalogue of Microorganisms (GCM) 10K type strain sequencing project: providing services to taxonomists for standard genome sequencing and annotation.</title>
        <authorList>
            <consortium name="The Broad Institute Genomics Platform"/>
            <consortium name="The Broad Institute Genome Sequencing Center for Infectious Disease"/>
            <person name="Wu L."/>
            <person name="Ma J."/>
        </authorList>
    </citation>
    <scope>NUCLEOTIDE SEQUENCE [LARGE SCALE GENOMIC DNA]</scope>
    <source>
        <strain evidence="14">KCTC 23314</strain>
    </source>
</reference>
<keyword evidence="6 9" id="KW-0472">Membrane</keyword>
<dbReference type="SUPFAM" id="SSF103190">
    <property type="entry name" value="Sensory domain-like"/>
    <property type="match status" value="1"/>
</dbReference>
<dbReference type="CDD" id="cd12913">
    <property type="entry name" value="PDC1_MCP_like"/>
    <property type="match status" value="1"/>
</dbReference>
<dbReference type="SMART" id="SM00283">
    <property type="entry name" value="MA"/>
    <property type="match status" value="1"/>
</dbReference>
<comment type="similarity">
    <text evidence="7">Belongs to the methyl-accepting chemotaxis (MCP) protein family.</text>
</comment>
<dbReference type="Proteomes" id="UP000626210">
    <property type="component" value="Unassembled WGS sequence"/>
</dbReference>
<name>A0ABQ3FV65_9BURK</name>
<evidence type="ECO:0000256" key="4">
    <source>
        <dbReference type="ARBA" id="ARBA00022692"/>
    </source>
</evidence>
<evidence type="ECO:0000313" key="13">
    <source>
        <dbReference type="EMBL" id="GHC69908.1"/>
    </source>
</evidence>
<keyword evidence="4 9" id="KW-0812">Transmembrane</keyword>
<dbReference type="InterPro" id="IPR003660">
    <property type="entry name" value="HAMP_dom"/>
</dbReference>
<dbReference type="PROSITE" id="PS50885">
    <property type="entry name" value="HAMP"/>
    <property type="match status" value="1"/>
</dbReference>
<evidence type="ECO:0000256" key="2">
    <source>
        <dbReference type="ARBA" id="ARBA00022475"/>
    </source>
</evidence>
<feature type="signal peptide" evidence="10">
    <location>
        <begin position="1"/>
        <end position="16"/>
    </location>
</feature>
<dbReference type="RefSeq" id="WP_189685327.1">
    <property type="nucleotide sequence ID" value="NZ_BMYK01000001.1"/>
</dbReference>
<protein>
    <submittedName>
        <fullName evidence="13">Methyl-accepting chemotaxis protein</fullName>
    </submittedName>
</protein>
<comment type="subcellular location">
    <subcellularLocation>
        <location evidence="1">Cell membrane</location>
        <topology evidence="1">Multi-pass membrane protein</topology>
    </subcellularLocation>
</comment>
<evidence type="ECO:0000256" key="5">
    <source>
        <dbReference type="ARBA" id="ARBA00022989"/>
    </source>
</evidence>
<accession>A0ABQ3FV65</accession>
<dbReference type="Pfam" id="PF00015">
    <property type="entry name" value="MCPsignal"/>
    <property type="match status" value="1"/>
</dbReference>
<evidence type="ECO:0000256" key="3">
    <source>
        <dbReference type="ARBA" id="ARBA00022481"/>
    </source>
</evidence>
<keyword evidence="8" id="KW-0807">Transducer</keyword>
<evidence type="ECO:0000256" key="7">
    <source>
        <dbReference type="ARBA" id="ARBA00029447"/>
    </source>
</evidence>
<proteinExistence type="inferred from homology"/>
<dbReference type="InterPro" id="IPR029151">
    <property type="entry name" value="Sensor-like_sf"/>
</dbReference>
<keyword evidence="10" id="KW-0732">Signal</keyword>
<dbReference type="SMART" id="SM00304">
    <property type="entry name" value="HAMP"/>
    <property type="match status" value="1"/>
</dbReference>
<dbReference type="InterPro" id="IPR051310">
    <property type="entry name" value="MCP_chemotaxis"/>
</dbReference>
<dbReference type="Gene3D" id="1.10.287.950">
    <property type="entry name" value="Methyl-accepting chemotaxis protein"/>
    <property type="match status" value="1"/>
</dbReference>
<evidence type="ECO:0000256" key="8">
    <source>
        <dbReference type="PROSITE-ProRule" id="PRU00284"/>
    </source>
</evidence>
<gene>
    <name evidence="13" type="ORF">GCM10007320_03790</name>
</gene>
<keyword evidence="2" id="KW-1003">Cell membrane</keyword>
<dbReference type="EMBL" id="BMYK01000001">
    <property type="protein sequence ID" value="GHC69908.1"/>
    <property type="molecule type" value="Genomic_DNA"/>
</dbReference>
<dbReference type="PANTHER" id="PTHR43531">
    <property type="entry name" value="PROTEIN ICFG"/>
    <property type="match status" value="1"/>
</dbReference>
<dbReference type="PANTHER" id="PTHR43531:SF14">
    <property type="entry name" value="METHYL-ACCEPTING CHEMOTAXIS PROTEIN I-RELATED"/>
    <property type="match status" value="1"/>
</dbReference>
<dbReference type="SUPFAM" id="SSF58104">
    <property type="entry name" value="Methyl-accepting chemotaxis protein (MCP) signaling domain"/>
    <property type="match status" value="1"/>
</dbReference>
<organism evidence="13 14">
    <name type="scientific">Pseudorhodoferax aquiterrae</name>
    <dbReference type="NCBI Taxonomy" id="747304"/>
    <lineage>
        <taxon>Bacteria</taxon>
        <taxon>Pseudomonadati</taxon>
        <taxon>Pseudomonadota</taxon>
        <taxon>Betaproteobacteria</taxon>
        <taxon>Burkholderiales</taxon>
        <taxon>Comamonadaceae</taxon>
    </lineage>
</organism>
<evidence type="ECO:0000256" key="6">
    <source>
        <dbReference type="ARBA" id="ARBA00023136"/>
    </source>
</evidence>